<dbReference type="InterPro" id="IPR010280">
    <property type="entry name" value="U5_MeTrfase_fam"/>
</dbReference>
<feature type="binding site" evidence="4">
    <location>
        <position position="239"/>
    </location>
    <ligand>
        <name>S-adenosyl-L-methionine</name>
        <dbReference type="ChEBI" id="CHEBI:59789"/>
    </ligand>
</feature>
<evidence type="ECO:0000256" key="3">
    <source>
        <dbReference type="ARBA" id="ARBA00022691"/>
    </source>
</evidence>
<dbReference type="Pfam" id="PF05958">
    <property type="entry name" value="tRNA_U5-meth_tr"/>
    <property type="match status" value="1"/>
</dbReference>
<evidence type="ECO:0000256" key="5">
    <source>
        <dbReference type="PROSITE-ProRule" id="PRU10015"/>
    </source>
</evidence>
<feature type="active site" evidence="5">
    <location>
        <position position="358"/>
    </location>
</feature>
<evidence type="ECO:0000313" key="8">
    <source>
        <dbReference type="Proteomes" id="UP001302429"/>
    </source>
</evidence>
<evidence type="ECO:0000256" key="4">
    <source>
        <dbReference type="PROSITE-ProRule" id="PRU01024"/>
    </source>
</evidence>
<dbReference type="KEGG" id="acoa:RB602_08850"/>
<sequence length="403" mass="43951">MTEDDRLIVRLAARGDGVTASGQHIPGAAPGDKVREDGGLEHGPHHVTPPCRHYDLCGGCSLQHVDEESYAGFLSDRVASALAAQKLTDIAIAQPHISPPFSRRRTSLRAIRHGRSLNLGFNTAQSHRVVDVVQCDVLHPDLLSLIAALRALLQDWEDPRLNLTIYLNLADQGIDCALKNIDPDSLEKYEKLTDFASQQQLARLVIDRGDGWETLYEPEPVTVSFDGHAVNTPPNSFLQATVQGEAALVEAVRHGLGDAKIIADLFCGIGTFALNLVQGRKVYAAEAGRDAILGLKAAAGRAGLPVFTEHRDLYRRPLSEQEISRFEAVIIDPPRAGAKEQVQMIAQSDLARLVYVSCNPSTFARDAKLLCDAGWVLQQVQPVGQFLWSTHVELVGTFLRSAD</sequence>
<dbReference type="Gene3D" id="2.40.50.1070">
    <property type="match status" value="1"/>
</dbReference>
<dbReference type="PROSITE" id="PS01230">
    <property type="entry name" value="TRMA_1"/>
    <property type="match status" value="1"/>
</dbReference>
<evidence type="ECO:0000256" key="6">
    <source>
        <dbReference type="SAM" id="MobiDB-lite"/>
    </source>
</evidence>
<evidence type="ECO:0000256" key="2">
    <source>
        <dbReference type="ARBA" id="ARBA00022679"/>
    </source>
</evidence>
<dbReference type="Proteomes" id="UP001302429">
    <property type="component" value="Chromosome"/>
</dbReference>
<dbReference type="PANTHER" id="PTHR11061">
    <property type="entry name" value="RNA M5U METHYLTRANSFERASE"/>
    <property type="match status" value="1"/>
</dbReference>
<comment type="similarity">
    <text evidence="4">Belongs to the class I-like SAM-binding methyltransferase superfamily. RNA M5U methyltransferase family.</text>
</comment>
<proteinExistence type="inferred from homology"/>
<dbReference type="InterPro" id="IPR029063">
    <property type="entry name" value="SAM-dependent_MTases_sf"/>
</dbReference>
<dbReference type="GO" id="GO:0070041">
    <property type="term" value="F:rRNA (uridine-C5-)-methyltransferase activity"/>
    <property type="evidence" value="ECO:0007669"/>
    <property type="project" value="TreeGrafter"/>
</dbReference>
<protein>
    <submittedName>
        <fullName evidence="7">Class I SAM-dependent RNA methyltransferase</fullName>
    </submittedName>
</protein>
<evidence type="ECO:0000313" key="7">
    <source>
        <dbReference type="EMBL" id="WOE73972.1"/>
    </source>
</evidence>
<dbReference type="GO" id="GO:0070475">
    <property type="term" value="P:rRNA base methylation"/>
    <property type="evidence" value="ECO:0007669"/>
    <property type="project" value="TreeGrafter"/>
</dbReference>
<dbReference type="RefSeq" id="WP_317080203.1">
    <property type="nucleotide sequence ID" value="NZ_CP136594.1"/>
</dbReference>
<dbReference type="EMBL" id="CP136594">
    <property type="protein sequence ID" value="WOE73972.1"/>
    <property type="molecule type" value="Genomic_DNA"/>
</dbReference>
<feature type="active site" description="Nucleophile" evidence="4">
    <location>
        <position position="358"/>
    </location>
</feature>
<dbReference type="PROSITE" id="PS51687">
    <property type="entry name" value="SAM_MT_RNA_M5U"/>
    <property type="match status" value="1"/>
</dbReference>
<dbReference type="InterPro" id="IPR030390">
    <property type="entry name" value="MeTrfase_TrmA_AS"/>
</dbReference>
<dbReference type="PANTHER" id="PTHR11061:SF49">
    <property type="entry name" value="23S RRNA (URACIL(1939)-C(5))-METHYLTRANSFERASE RLMD"/>
    <property type="match status" value="1"/>
</dbReference>
<keyword evidence="1 4" id="KW-0489">Methyltransferase</keyword>
<dbReference type="Gene3D" id="3.40.50.150">
    <property type="entry name" value="Vaccinia Virus protein VP39"/>
    <property type="match status" value="1"/>
</dbReference>
<accession>A0AA97F648</accession>
<feature type="binding site" evidence="4">
    <location>
        <position position="286"/>
    </location>
    <ligand>
        <name>S-adenosyl-L-methionine</name>
        <dbReference type="ChEBI" id="CHEBI:59789"/>
    </ligand>
</feature>
<feature type="compositionally biased region" description="Basic and acidic residues" evidence="6">
    <location>
        <begin position="32"/>
        <end position="44"/>
    </location>
</feature>
<evidence type="ECO:0000256" key="1">
    <source>
        <dbReference type="ARBA" id="ARBA00022603"/>
    </source>
</evidence>
<reference evidence="7 8" key="1">
    <citation type="submission" date="2023-10" db="EMBL/GenBank/DDBJ databases">
        <title>Complete genome sequence of a Sphingomonadaceae bacterium.</title>
        <authorList>
            <person name="Yan C."/>
        </authorList>
    </citation>
    <scope>NUCLEOTIDE SEQUENCE [LARGE SCALE GENOMIC DNA]</scope>
    <source>
        <strain evidence="7 8">SCSIO 66989</strain>
    </source>
</reference>
<feature type="region of interest" description="Disordered" evidence="6">
    <location>
        <begin position="19"/>
        <end position="46"/>
    </location>
</feature>
<keyword evidence="3 4" id="KW-0949">S-adenosyl-L-methionine</keyword>
<gene>
    <name evidence="7" type="ORF">RB602_08850</name>
</gene>
<feature type="binding site" evidence="4">
    <location>
        <position position="266"/>
    </location>
    <ligand>
        <name>S-adenosyl-L-methionine</name>
        <dbReference type="ChEBI" id="CHEBI:59789"/>
    </ligand>
</feature>
<organism evidence="7 8">
    <name type="scientific">Alterisphingorhabdus coralli</name>
    <dbReference type="NCBI Taxonomy" id="3071408"/>
    <lineage>
        <taxon>Bacteria</taxon>
        <taxon>Pseudomonadati</taxon>
        <taxon>Pseudomonadota</taxon>
        <taxon>Alphaproteobacteria</taxon>
        <taxon>Sphingomonadales</taxon>
        <taxon>Sphingomonadaceae</taxon>
        <taxon>Alterisphingorhabdus (ex Yan et al. 2024)</taxon>
    </lineage>
</organism>
<dbReference type="SUPFAM" id="SSF53335">
    <property type="entry name" value="S-adenosyl-L-methionine-dependent methyltransferases"/>
    <property type="match status" value="1"/>
</dbReference>
<feature type="binding site" evidence="4">
    <location>
        <position position="332"/>
    </location>
    <ligand>
        <name>S-adenosyl-L-methionine</name>
        <dbReference type="ChEBI" id="CHEBI:59789"/>
    </ligand>
</feature>
<keyword evidence="2 4" id="KW-0808">Transferase</keyword>
<keyword evidence="8" id="KW-1185">Reference proteome</keyword>
<name>A0AA97F648_9SPHN</name>
<dbReference type="AlphaFoldDB" id="A0AA97F648"/>